<organism evidence="1 2">
    <name type="scientific">Fusarium oxysporum f. sp. cubense</name>
    <dbReference type="NCBI Taxonomy" id="61366"/>
    <lineage>
        <taxon>Eukaryota</taxon>
        <taxon>Fungi</taxon>
        <taxon>Dikarya</taxon>
        <taxon>Ascomycota</taxon>
        <taxon>Pezizomycotina</taxon>
        <taxon>Sordariomycetes</taxon>
        <taxon>Hypocreomycetidae</taxon>
        <taxon>Hypocreales</taxon>
        <taxon>Nectriaceae</taxon>
        <taxon>Fusarium</taxon>
        <taxon>Fusarium oxysporum species complex</taxon>
    </lineage>
</organism>
<name>A0A559L9R0_FUSOC</name>
<comment type="caution">
    <text evidence="1">The sequence shown here is derived from an EMBL/GenBank/DDBJ whole genome shotgun (WGS) entry which is preliminary data.</text>
</comment>
<sequence>MPAVRRSLQPPDKAFRTEMPDPIPYFIVALDGYERKDDLHALAMEIGNAWNKEDDITLVRQAAFGCEVLLLIRPHCTELTISKSYLSKEIKLLRKLERSLATGRPIEASNKEFIKYLRSGTLVEKPYREWLDDVKNQSIGLMKAVEVLDGW</sequence>
<evidence type="ECO:0000313" key="1">
    <source>
        <dbReference type="EMBL" id="TVY70076.1"/>
    </source>
</evidence>
<accession>A0A559L9R0</accession>
<reference evidence="1 2" key="1">
    <citation type="journal article" date="2019" name="Microbiol. Resour. Announc.">
        <title>High-quality draft genome sequence of Fusarium oxysporum f. sp. cubense strain 160527, a causal agent of Panama disease.</title>
        <authorList>
            <person name="Asai S."/>
            <person name="Ayukawa Y."/>
            <person name="Gan P."/>
            <person name="Masuda S."/>
            <person name="Komatsu K."/>
            <person name="Shirasu K."/>
            <person name="Arie T."/>
        </authorList>
    </citation>
    <scope>NUCLEOTIDE SEQUENCE [LARGE SCALE GENOMIC DNA]</scope>
    <source>
        <strain evidence="1 2">160527</strain>
    </source>
</reference>
<proteinExistence type="predicted"/>
<protein>
    <submittedName>
        <fullName evidence="1">Uncharacterized protein</fullName>
    </submittedName>
</protein>
<evidence type="ECO:0000313" key="2">
    <source>
        <dbReference type="Proteomes" id="UP000320707"/>
    </source>
</evidence>
<dbReference type="Proteomes" id="UP000320707">
    <property type="component" value="Unassembled WGS sequence"/>
</dbReference>
<dbReference type="AlphaFoldDB" id="A0A559L9R0"/>
<gene>
    <name evidence="1" type="ORF">Focb16_v001900</name>
</gene>
<dbReference type="EMBL" id="SRMI01000005">
    <property type="protein sequence ID" value="TVY70076.1"/>
    <property type="molecule type" value="Genomic_DNA"/>
</dbReference>